<dbReference type="Gene3D" id="3.30.428.10">
    <property type="entry name" value="HIT-like"/>
    <property type="match status" value="1"/>
</dbReference>
<reference evidence="5 6" key="1">
    <citation type="journal article" date="2010" name="Proc. Natl. Acad. Sci. U.S.A.">
        <title>Enigmatic, ultrasmall, uncultivated Archaea.</title>
        <authorList>
            <person name="Baker B.J."/>
            <person name="Comolli L.R."/>
            <person name="Dick G.J."/>
            <person name="Hauser L.J."/>
            <person name="Hyatt D."/>
            <person name="Dill B.D."/>
            <person name="Land M.L."/>
            <person name="Verberkmoes N.C."/>
            <person name="Hettich R.L."/>
            <person name="Banfield J.F."/>
        </authorList>
    </citation>
    <scope>NUCLEOTIDE SEQUENCE [LARGE SCALE GENOMIC DNA]</scope>
</reference>
<dbReference type="GO" id="GO:0003824">
    <property type="term" value="F:catalytic activity"/>
    <property type="evidence" value="ECO:0007669"/>
    <property type="project" value="InterPro"/>
</dbReference>
<accession>D2EES9</accession>
<proteinExistence type="predicted"/>
<dbReference type="InterPro" id="IPR001310">
    <property type="entry name" value="Histidine_triad_HIT"/>
</dbReference>
<dbReference type="GO" id="GO:0009117">
    <property type="term" value="P:nucleotide metabolic process"/>
    <property type="evidence" value="ECO:0007669"/>
    <property type="project" value="TreeGrafter"/>
</dbReference>
<dbReference type="InterPro" id="IPR019808">
    <property type="entry name" value="Histidine_triad_CS"/>
</dbReference>
<name>D2EES9_PARA4</name>
<dbReference type="SUPFAM" id="SSF54197">
    <property type="entry name" value="HIT-like"/>
    <property type="match status" value="1"/>
</dbReference>
<dbReference type="PROSITE" id="PS51084">
    <property type="entry name" value="HIT_2"/>
    <property type="match status" value="1"/>
</dbReference>
<dbReference type="PANTHER" id="PTHR46648">
    <property type="entry name" value="HIT FAMILY PROTEIN 1"/>
    <property type="match status" value="1"/>
</dbReference>
<protein>
    <submittedName>
        <fullName evidence="5">Histidine triad (HIT) protein</fullName>
    </submittedName>
</protein>
<feature type="active site" description="Tele-AMP-histidine intermediate" evidence="1">
    <location>
        <position position="96"/>
    </location>
</feature>
<gene>
    <name evidence="5" type="ORF">BJBARM4_0232</name>
</gene>
<dbReference type="PANTHER" id="PTHR46648:SF1">
    <property type="entry name" value="ADENOSINE 5'-MONOPHOSPHORAMIDASE HNT1"/>
    <property type="match status" value="1"/>
</dbReference>
<dbReference type="AlphaFoldDB" id="D2EES9"/>
<evidence type="ECO:0000256" key="3">
    <source>
        <dbReference type="PROSITE-ProRule" id="PRU00464"/>
    </source>
</evidence>
<dbReference type="Pfam" id="PF01230">
    <property type="entry name" value="HIT"/>
    <property type="match status" value="1"/>
</dbReference>
<feature type="short sequence motif" description="Histidine triad motif" evidence="2 3">
    <location>
        <begin position="94"/>
        <end position="98"/>
    </location>
</feature>
<evidence type="ECO:0000256" key="2">
    <source>
        <dbReference type="PIRSR" id="PIRSR601310-3"/>
    </source>
</evidence>
<evidence type="ECO:0000313" key="6">
    <source>
        <dbReference type="Proteomes" id="UP000009375"/>
    </source>
</evidence>
<sequence length="155" mass="18069">MECVFCSKTTLAAEKFYEDENFVAIYNIRPVVKGHCLVLPKRHIENMLEMNENERKSFISFSNKAVFIALKYAGTKDFDFLLQNGENAGQSIKHLHFHILPRKRNDVLAVNKTEFFQSFAKKENTMDTLKKEELNIIIEELNSITEKHKLQIDTL</sequence>
<dbReference type="InterPro" id="IPR036265">
    <property type="entry name" value="HIT-like_sf"/>
</dbReference>
<evidence type="ECO:0000313" key="5">
    <source>
        <dbReference type="EMBL" id="EEZ93140.1"/>
    </source>
</evidence>
<dbReference type="InterPro" id="IPR011146">
    <property type="entry name" value="HIT-like"/>
</dbReference>
<organism evidence="5 6">
    <name type="scientific">Candidatus Parvarchaeum acidiphilum ARMAN-4</name>
    <dbReference type="NCBI Taxonomy" id="662760"/>
    <lineage>
        <taxon>Archaea</taxon>
        <taxon>Candidatus Parvarchaeota</taxon>
        <taxon>Candidatus Parvarchaeum</taxon>
    </lineage>
</organism>
<dbReference type="Proteomes" id="UP000009375">
    <property type="component" value="Unassembled WGS sequence"/>
</dbReference>
<evidence type="ECO:0000256" key="1">
    <source>
        <dbReference type="PIRSR" id="PIRSR601310-1"/>
    </source>
</evidence>
<feature type="domain" description="HIT" evidence="4">
    <location>
        <begin position="4"/>
        <end position="109"/>
    </location>
</feature>
<dbReference type="PRINTS" id="PR00332">
    <property type="entry name" value="HISTRIAD"/>
</dbReference>
<dbReference type="EMBL" id="GG730041">
    <property type="protein sequence ID" value="EEZ93140.1"/>
    <property type="molecule type" value="Genomic_DNA"/>
</dbReference>
<evidence type="ECO:0000259" key="4">
    <source>
        <dbReference type="PROSITE" id="PS51084"/>
    </source>
</evidence>
<dbReference type="PROSITE" id="PS00892">
    <property type="entry name" value="HIT_1"/>
    <property type="match status" value="1"/>
</dbReference>